<organism evidence="1 2">
    <name type="scientific">Nitrospirillum iridis</name>
    <dbReference type="NCBI Taxonomy" id="765888"/>
    <lineage>
        <taxon>Bacteria</taxon>
        <taxon>Pseudomonadati</taxon>
        <taxon>Pseudomonadota</taxon>
        <taxon>Alphaproteobacteria</taxon>
        <taxon>Rhodospirillales</taxon>
        <taxon>Azospirillaceae</taxon>
        <taxon>Nitrospirillum</taxon>
    </lineage>
</organism>
<dbReference type="EMBL" id="JACIIZ010000002">
    <property type="protein sequence ID" value="MBB6250313.1"/>
    <property type="molecule type" value="Genomic_DNA"/>
</dbReference>
<keyword evidence="2" id="KW-1185">Reference proteome</keyword>
<name>A0A7X0AUG5_9PROT</name>
<protein>
    <submittedName>
        <fullName evidence="1">Tetratricopeptide (TPR) repeat protein</fullName>
    </submittedName>
</protein>
<sequence length="396" mass="43115">MTDEAPPRAARALPARPSLEHLRKEAKRRLRLLRQSNPIATLAGAQRDVARDYGFASWRRLVAQVGPALTAGPDLPYDWGEAFSQTLSGAEALGGLDAAEAEYRALIAHKPTGLAHLEATFALFLATRRNKGDEARLIFARLLRTPTPDILAHYAGFARAIGDADADRQEMLYQQALALADDPLALNHYACFLWYERQDRENALRWFRKAAERGSAYPLVDAAAKGTYAVMLWAAGDAVAAETWFRLARARSRRDVPMITLTFAALLTATNRAGEGLALLPEVLGHPQLRTLPPNLARWHDLVAWFLRYAHGDDTARDLALREIRTGLAGWRPFIGEGPDLARNAEAAAIAGHPDAGLVAALARILAPRGKGIDDALAALEHCPGWRAGAGSQAVD</sequence>
<comment type="caution">
    <text evidence="1">The sequence shown here is derived from an EMBL/GenBank/DDBJ whole genome shotgun (WGS) entry which is preliminary data.</text>
</comment>
<dbReference type="InterPro" id="IPR011990">
    <property type="entry name" value="TPR-like_helical_dom_sf"/>
</dbReference>
<dbReference type="Gene3D" id="1.25.40.10">
    <property type="entry name" value="Tetratricopeptide repeat domain"/>
    <property type="match status" value="1"/>
</dbReference>
<dbReference type="RefSeq" id="WP_184797759.1">
    <property type="nucleotide sequence ID" value="NZ_JACIIZ010000002.1"/>
</dbReference>
<dbReference type="AlphaFoldDB" id="A0A7X0AUG5"/>
<evidence type="ECO:0000313" key="2">
    <source>
        <dbReference type="Proteomes" id="UP000539175"/>
    </source>
</evidence>
<gene>
    <name evidence="1" type="ORF">FHS74_000854</name>
</gene>
<dbReference type="Proteomes" id="UP000539175">
    <property type="component" value="Unassembled WGS sequence"/>
</dbReference>
<proteinExistence type="predicted"/>
<evidence type="ECO:0000313" key="1">
    <source>
        <dbReference type="EMBL" id="MBB6250313.1"/>
    </source>
</evidence>
<accession>A0A7X0AUG5</accession>
<dbReference type="SUPFAM" id="SSF81901">
    <property type="entry name" value="HCP-like"/>
    <property type="match status" value="1"/>
</dbReference>
<reference evidence="1 2" key="1">
    <citation type="submission" date="2020-08" db="EMBL/GenBank/DDBJ databases">
        <title>Genomic Encyclopedia of Type Strains, Phase IV (KMG-IV): sequencing the most valuable type-strain genomes for metagenomic binning, comparative biology and taxonomic classification.</title>
        <authorList>
            <person name="Goeker M."/>
        </authorList>
    </citation>
    <scope>NUCLEOTIDE SEQUENCE [LARGE SCALE GENOMIC DNA]</scope>
    <source>
        <strain evidence="1 2">DSM 22198</strain>
    </source>
</reference>